<evidence type="ECO:0000313" key="4">
    <source>
        <dbReference type="Proteomes" id="UP000320300"/>
    </source>
</evidence>
<keyword evidence="4" id="KW-1185">Reference proteome</keyword>
<evidence type="ECO:0000313" key="3">
    <source>
        <dbReference type="EMBL" id="SMO63739.1"/>
    </source>
</evidence>
<reference evidence="3 4" key="1">
    <citation type="submission" date="2017-05" db="EMBL/GenBank/DDBJ databases">
        <authorList>
            <person name="Varghese N."/>
            <person name="Submissions S."/>
        </authorList>
    </citation>
    <scope>NUCLEOTIDE SEQUENCE [LARGE SCALE GENOMIC DNA]</scope>
    <source>
        <strain evidence="3 4">DSM 19036</strain>
    </source>
</reference>
<organism evidence="3 4">
    <name type="scientific">Pedobacter westerhofensis</name>
    <dbReference type="NCBI Taxonomy" id="425512"/>
    <lineage>
        <taxon>Bacteria</taxon>
        <taxon>Pseudomonadati</taxon>
        <taxon>Bacteroidota</taxon>
        <taxon>Sphingobacteriia</taxon>
        <taxon>Sphingobacteriales</taxon>
        <taxon>Sphingobacteriaceae</taxon>
        <taxon>Pedobacter</taxon>
    </lineage>
</organism>
<dbReference type="AlphaFoldDB" id="A0A521CWA6"/>
<dbReference type="InterPro" id="IPR021255">
    <property type="entry name" value="DUF2807"/>
</dbReference>
<protein>
    <submittedName>
        <fullName evidence="3">Auto-transporter adhesin, head GIN domain</fullName>
    </submittedName>
</protein>
<name>A0A521CWA6_9SPHI</name>
<evidence type="ECO:0000259" key="2">
    <source>
        <dbReference type="Pfam" id="PF10988"/>
    </source>
</evidence>
<feature type="domain" description="Putative auto-transporter adhesin head GIN" evidence="2">
    <location>
        <begin position="38"/>
        <end position="219"/>
    </location>
</feature>
<dbReference type="PANTHER" id="PTHR39200:SF1">
    <property type="entry name" value="AUTO-TRANSPORTER ADHESIN HEAD GIN DOMAIN-CONTAINING PROTEIN-RELATED"/>
    <property type="match status" value="1"/>
</dbReference>
<dbReference type="Pfam" id="PF10988">
    <property type="entry name" value="DUF2807"/>
    <property type="match status" value="1"/>
</dbReference>
<dbReference type="PROSITE" id="PS51257">
    <property type="entry name" value="PROKAR_LIPOPROTEIN"/>
    <property type="match status" value="1"/>
</dbReference>
<proteinExistence type="predicted"/>
<dbReference type="Proteomes" id="UP000320300">
    <property type="component" value="Unassembled WGS sequence"/>
</dbReference>
<sequence>MKKQLLCLLVLPVLFTACKSKCVEDLGILSTRDLTLKPFDEISVKGPIRLVMRQDSSYKVNVQSDSAVIDMVKVEVSGHELQVKLDAKQYCGKDSIIVSAGIGDLKKLKAEGAAHIYTSSLINVNDLEMNLSGATMLMLQMNAGKLVTNTDGAANIVLLGQAGAHELKSKGAIQMTAFDFVTGISDLNVEGVAKLKINVLNELKINSTGSADISYKGSPKKLDEKKTGTYKLEKVN</sequence>
<dbReference type="EMBL" id="FXTN01000004">
    <property type="protein sequence ID" value="SMO63739.1"/>
    <property type="molecule type" value="Genomic_DNA"/>
</dbReference>
<dbReference type="RefSeq" id="WP_246101439.1">
    <property type="nucleotide sequence ID" value="NZ_CBCSJO010000001.1"/>
</dbReference>
<dbReference type="PANTHER" id="PTHR39200">
    <property type="entry name" value="HYPOTHETICAL EXPORTED PROTEIN"/>
    <property type="match status" value="1"/>
</dbReference>
<evidence type="ECO:0000256" key="1">
    <source>
        <dbReference type="SAM" id="MobiDB-lite"/>
    </source>
</evidence>
<gene>
    <name evidence="3" type="ORF">SAMN06265348_104254</name>
</gene>
<accession>A0A521CWA6</accession>
<feature type="region of interest" description="Disordered" evidence="1">
    <location>
        <begin position="215"/>
        <end position="236"/>
    </location>
</feature>
<feature type="compositionally biased region" description="Basic and acidic residues" evidence="1">
    <location>
        <begin position="220"/>
        <end position="236"/>
    </location>
</feature>
<dbReference type="Gene3D" id="2.160.20.120">
    <property type="match status" value="1"/>
</dbReference>